<dbReference type="OrthoDB" id="58106at2759"/>
<sequence>MKHITEEKAGLTANLPELEGQKQAPVFIEDKWTLSSWIQDPITRKRITLGAIGFTLLIISFILGYKAGTTPPGIQTLTTPGDLIHPSEGH</sequence>
<keyword evidence="1" id="KW-1133">Transmembrane helix</keyword>
<comment type="caution">
    <text evidence="2">The sequence shown here is derived from an EMBL/GenBank/DDBJ whole genome shotgun (WGS) entry which is preliminary data.</text>
</comment>
<accession>A0A6G0WG96</accession>
<dbReference type="AlphaFoldDB" id="A0A6G0WG96"/>
<dbReference type="Proteomes" id="UP000481153">
    <property type="component" value="Unassembled WGS sequence"/>
</dbReference>
<dbReference type="EMBL" id="VJMJ01000231">
    <property type="protein sequence ID" value="KAF0725895.1"/>
    <property type="molecule type" value="Genomic_DNA"/>
</dbReference>
<name>A0A6G0WG96_9STRA</name>
<proteinExistence type="predicted"/>
<evidence type="ECO:0000313" key="3">
    <source>
        <dbReference type="Proteomes" id="UP000481153"/>
    </source>
</evidence>
<protein>
    <submittedName>
        <fullName evidence="2">Uncharacterized protein</fullName>
    </submittedName>
</protein>
<reference evidence="2 3" key="1">
    <citation type="submission" date="2019-07" db="EMBL/GenBank/DDBJ databases">
        <title>Genomics analysis of Aphanomyces spp. identifies a new class of oomycete effector associated with host adaptation.</title>
        <authorList>
            <person name="Gaulin E."/>
        </authorList>
    </citation>
    <scope>NUCLEOTIDE SEQUENCE [LARGE SCALE GENOMIC DNA]</scope>
    <source>
        <strain evidence="2 3">ATCC 201684</strain>
    </source>
</reference>
<evidence type="ECO:0000313" key="2">
    <source>
        <dbReference type="EMBL" id="KAF0725895.1"/>
    </source>
</evidence>
<organism evidence="2 3">
    <name type="scientific">Aphanomyces euteiches</name>
    <dbReference type="NCBI Taxonomy" id="100861"/>
    <lineage>
        <taxon>Eukaryota</taxon>
        <taxon>Sar</taxon>
        <taxon>Stramenopiles</taxon>
        <taxon>Oomycota</taxon>
        <taxon>Saprolegniomycetes</taxon>
        <taxon>Saprolegniales</taxon>
        <taxon>Verrucalvaceae</taxon>
        <taxon>Aphanomyces</taxon>
    </lineage>
</organism>
<feature type="transmembrane region" description="Helical" evidence="1">
    <location>
        <begin position="47"/>
        <end position="65"/>
    </location>
</feature>
<dbReference type="VEuPathDB" id="FungiDB:AeMF1_012331"/>
<evidence type="ECO:0000256" key="1">
    <source>
        <dbReference type="SAM" id="Phobius"/>
    </source>
</evidence>
<keyword evidence="3" id="KW-1185">Reference proteome</keyword>
<keyword evidence="1" id="KW-0812">Transmembrane</keyword>
<gene>
    <name evidence="2" type="ORF">Ae201684_015746</name>
</gene>
<keyword evidence="1" id="KW-0472">Membrane</keyword>